<dbReference type="Proteomes" id="UP000605970">
    <property type="component" value="Unassembled WGS sequence"/>
</dbReference>
<gene>
    <name evidence="2" type="ORF">Mgra_00000540</name>
</gene>
<organism evidence="2 3">
    <name type="scientific">Meloidogyne graminicola</name>
    <dbReference type="NCBI Taxonomy" id="189291"/>
    <lineage>
        <taxon>Eukaryota</taxon>
        <taxon>Metazoa</taxon>
        <taxon>Ecdysozoa</taxon>
        <taxon>Nematoda</taxon>
        <taxon>Chromadorea</taxon>
        <taxon>Rhabditida</taxon>
        <taxon>Tylenchina</taxon>
        <taxon>Tylenchomorpha</taxon>
        <taxon>Tylenchoidea</taxon>
        <taxon>Meloidogynidae</taxon>
        <taxon>Meloidogyninae</taxon>
        <taxon>Meloidogyne</taxon>
    </lineage>
</organism>
<dbReference type="EMBL" id="JABEBT010000002">
    <property type="protein sequence ID" value="KAF7640094.1"/>
    <property type="molecule type" value="Genomic_DNA"/>
</dbReference>
<accession>A0A8T0A1W5</accession>
<proteinExistence type="predicted"/>
<comment type="caution">
    <text evidence="2">The sequence shown here is derived from an EMBL/GenBank/DDBJ whole genome shotgun (WGS) entry which is preliminary data.</text>
</comment>
<feature type="signal peptide" evidence="1">
    <location>
        <begin position="1"/>
        <end position="16"/>
    </location>
</feature>
<dbReference type="AlphaFoldDB" id="A0A8T0A1W5"/>
<evidence type="ECO:0000313" key="3">
    <source>
        <dbReference type="Proteomes" id="UP000605970"/>
    </source>
</evidence>
<protein>
    <submittedName>
        <fullName evidence="2">Uncharacterized protein</fullName>
    </submittedName>
</protein>
<keyword evidence="3" id="KW-1185">Reference proteome</keyword>
<dbReference type="OrthoDB" id="5897777at2759"/>
<sequence length="74" mass="8779">MKIISFFLIILLLTKALTIEQLKIDNGYGIKKHGTMTLDEMPIKMDVWNKEIWNPRRRSLNKYNIETTKIKKSL</sequence>
<reference evidence="2" key="1">
    <citation type="journal article" date="2020" name="Ecol. Evol.">
        <title>Genome structure and content of the rice root-knot nematode (Meloidogyne graminicola).</title>
        <authorList>
            <person name="Phan N.T."/>
            <person name="Danchin E.G.J."/>
            <person name="Klopp C."/>
            <person name="Perfus-Barbeoch L."/>
            <person name="Kozlowski D.K."/>
            <person name="Koutsovoulos G.D."/>
            <person name="Lopez-Roques C."/>
            <person name="Bouchez O."/>
            <person name="Zahm M."/>
            <person name="Besnard G."/>
            <person name="Bellafiore S."/>
        </authorList>
    </citation>
    <scope>NUCLEOTIDE SEQUENCE</scope>
    <source>
        <strain evidence="2">VN-18</strain>
    </source>
</reference>
<keyword evidence="1" id="KW-0732">Signal</keyword>
<name>A0A8T0A1W5_9BILA</name>
<feature type="chain" id="PRO_5035796978" evidence="1">
    <location>
        <begin position="17"/>
        <end position="74"/>
    </location>
</feature>
<evidence type="ECO:0000256" key="1">
    <source>
        <dbReference type="SAM" id="SignalP"/>
    </source>
</evidence>
<evidence type="ECO:0000313" key="2">
    <source>
        <dbReference type="EMBL" id="KAF7640094.1"/>
    </source>
</evidence>